<dbReference type="EMBL" id="CP121270">
    <property type="protein sequence ID" value="WFP26790.1"/>
    <property type="molecule type" value="Genomic_DNA"/>
</dbReference>
<accession>A0AAX3TC48</accession>
<dbReference type="EMBL" id="JAKJLQ010000010">
    <property type="protein sequence ID" value="MDF6102169.1"/>
    <property type="molecule type" value="Genomic_DNA"/>
</dbReference>
<reference evidence="2" key="2">
    <citation type="submission" date="2022-01" db="EMBL/GenBank/DDBJ databases">
        <authorList>
            <person name="Sanchez-Suarez J."/>
            <person name="Villamil L."/>
            <person name="Diaz L.E."/>
        </authorList>
    </citation>
    <scope>NUCLEOTIDE SEQUENCE</scope>
    <source>
        <strain evidence="2">EUFUS-Z928</strain>
    </source>
</reference>
<dbReference type="Pfam" id="PF04296">
    <property type="entry name" value="YlxR"/>
    <property type="match status" value="1"/>
</dbReference>
<dbReference type="InterPro" id="IPR037465">
    <property type="entry name" value="YlxR"/>
</dbReference>
<gene>
    <name evidence="2" type="ORF">L2299_13980</name>
    <name evidence="3" type="ORF">P9A14_10055</name>
</gene>
<dbReference type="SUPFAM" id="SSF64376">
    <property type="entry name" value="YlxR-like"/>
    <property type="match status" value="1"/>
</dbReference>
<dbReference type="PANTHER" id="PTHR34215:SF1">
    <property type="entry name" value="YLXR DOMAIN-CONTAINING PROTEIN"/>
    <property type="match status" value="1"/>
</dbReference>
<feature type="domain" description="YlxR" evidence="1">
    <location>
        <begin position="17"/>
        <end position="95"/>
    </location>
</feature>
<evidence type="ECO:0000313" key="4">
    <source>
        <dbReference type="Proteomes" id="UP001152308"/>
    </source>
</evidence>
<evidence type="ECO:0000313" key="2">
    <source>
        <dbReference type="EMBL" id="MDF6102169.1"/>
    </source>
</evidence>
<dbReference type="PANTHER" id="PTHR34215">
    <property type="entry name" value="BLL0784 PROTEIN"/>
    <property type="match status" value="1"/>
</dbReference>
<evidence type="ECO:0000259" key="1">
    <source>
        <dbReference type="Pfam" id="PF04296"/>
    </source>
</evidence>
<sequence>MVQRSAPRSRAGGTPIRMCIGCRQRAEAGELVRVVAQLCGDTPTVVVDPAKTMPGRGAWLHARSECISTATRRRAFAAALRTPGLTVDPDDLTEQLGAITHQRMAPRSRNR</sequence>
<dbReference type="Gene3D" id="3.30.1230.10">
    <property type="entry name" value="YlxR-like"/>
    <property type="match status" value="1"/>
</dbReference>
<reference evidence="3" key="3">
    <citation type="submission" date="2023-04" db="EMBL/GenBank/DDBJ databases">
        <title>Complete genome sequence of a phthalic acid esters degrading bacterial strain.</title>
        <authorList>
            <person name="Weng L."/>
            <person name="Jia Y."/>
            <person name="Ren L."/>
        </authorList>
    </citation>
    <scope>NUCLEOTIDE SEQUENCE</scope>
    <source>
        <strain evidence="3">RL-LY01</strain>
    </source>
</reference>
<dbReference type="Proteomes" id="UP001213504">
    <property type="component" value="Chromosome"/>
</dbReference>
<dbReference type="InterPro" id="IPR007393">
    <property type="entry name" value="YlxR_dom"/>
</dbReference>
<organism evidence="3 5">
    <name type="scientific">Gordonia hongkongensis</name>
    <dbReference type="NCBI Taxonomy" id="1701090"/>
    <lineage>
        <taxon>Bacteria</taxon>
        <taxon>Bacillati</taxon>
        <taxon>Actinomycetota</taxon>
        <taxon>Actinomycetes</taxon>
        <taxon>Mycobacteriales</taxon>
        <taxon>Gordoniaceae</taxon>
        <taxon>Gordonia</taxon>
    </lineage>
</organism>
<dbReference type="Proteomes" id="UP001152308">
    <property type="component" value="Unassembled WGS sequence"/>
</dbReference>
<reference evidence="2" key="1">
    <citation type="journal article" date="2022" name="Data Brief">
        <title>Draft genome sequence data of Gordonia hongkongensis strain EUFUS-Z928 isolated from the octocoral Eunicea fusca.</title>
        <authorList>
            <person name="Sanchez-Suarez J."/>
            <person name="Diaz L."/>
            <person name="Melo-Bolivar J."/>
            <person name="Villamil L."/>
        </authorList>
    </citation>
    <scope>NUCLEOTIDE SEQUENCE</scope>
    <source>
        <strain evidence="2">EUFUS-Z928</strain>
    </source>
</reference>
<evidence type="ECO:0000313" key="5">
    <source>
        <dbReference type="Proteomes" id="UP001213504"/>
    </source>
</evidence>
<dbReference type="InterPro" id="IPR035931">
    <property type="entry name" value="YlxR-like_sf"/>
</dbReference>
<evidence type="ECO:0000313" key="3">
    <source>
        <dbReference type="EMBL" id="WFP26790.1"/>
    </source>
</evidence>
<protein>
    <submittedName>
        <fullName evidence="3">DUF448 domain-containing protein</fullName>
    </submittedName>
</protein>
<name>A0AAX3TC48_9ACTN</name>
<proteinExistence type="predicted"/>
<dbReference type="AlphaFoldDB" id="A0AAX3TC48"/>
<keyword evidence="4" id="KW-1185">Reference proteome</keyword>